<name>A0AAE3XC87_9DEIO</name>
<dbReference type="RefSeq" id="WP_309853496.1">
    <property type="nucleotide sequence ID" value="NZ_JAVDQJ010000004.1"/>
</dbReference>
<reference evidence="1" key="1">
    <citation type="submission" date="2023-07" db="EMBL/GenBank/DDBJ databases">
        <title>Sorghum-associated microbial communities from plants grown in Nebraska, USA.</title>
        <authorList>
            <person name="Schachtman D."/>
        </authorList>
    </citation>
    <scope>NUCLEOTIDE SEQUENCE</scope>
    <source>
        <strain evidence="1">BE330</strain>
    </source>
</reference>
<dbReference type="EMBL" id="JAVDQK010000005">
    <property type="protein sequence ID" value="MDR6218832.1"/>
    <property type="molecule type" value="Genomic_DNA"/>
</dbReference>
<dbReference type="Proteomes" id="UP001185331">
    <property type="component" value="Unassembled WGS sequence"/>
</dbReference>
<organism evidence="1 2">
    <name type="scientific">Deinococcus soli</name>
    <name type="common">ex Cha et al. 2016</name>
    <dbReference type="NCBI Taxonomy" id="1309411"/>
    <lineage>
        <taxon>Bacteria</taxon>
        <taxon>Thermotogati</taxon>
        <taxon>Deinococcota</taxon>
        <taxon>Deinococci</taxon>
        <taxon>Deinococcales</taxon>
        <taxon>Deinococcaceae</taxon>
        <taxon>Deinococcus</taxon>
    </lineage>
</organism>
<protein>
    <submittedName>
        <fullName evidence="1">Uncharacterized protein</fullName>
    </submittedName>
</protein>
<sequence>MNLDPTCTHDYATELLGDGCHWGIQVLRCRRCGGRDTRVSFSEFTCPACLDHPRRPPQALTALRLNGADAATHATLHNLLRALRYTPGLPGVIDGGVHDGLLELTLTFGAAVSRVDVITAGPCGAWAPRPARPARQTSVDALVTRYAREALRHLGHLPSPVTVTLEGPGTAYGHCVPVL</sequence>
<accession>A0AAE3XC87</accession>
<proteinExistence type="predicted"/>
<dbReference type="AlphaFoldDB" id="A0AAE3XC87"/>
<evidence type="ECO:0000313" key="2">
    <source>
        <dbReference type="Proteomes" id="UP001185331"/>
    </source>
</evidence>
<gene>
    <name evidence="1" type="ORF">J2Y00_002429</name>
</gene>
<comment type="caution">
    <text evidence="1">The sequence shown here is derived from an EMBL/GenBank/DDBJ whole genome shotgun (WGS) entry which is preliminary data.</text>
</comment>
<evidence type="ECO:0000313" key="1">
    <source>
        <dbReference type="EMBL" id="MDR6218832.1"/>
    </source>
</evidence>